<reference evidence="1" key="1">
    <citation type="submission" date="2018-05" db="EMBL/GenBank/DDBJ databases">
        <authorList>
            <person name="Lanie J.A."/>
            <person name="Ng W.-L."/>
            <person name="Kazmierczak K.M."/>
            <person name="Andrzejewski T.M."/>
            <person name="Davidsen T.M."/>
            <person name="Wayne K.J."/>
            <person name="Tettelin H."/>
            <person name="Glass J.I."/>
            <person name="Rusch D."/>
            <person name="Podicherti R."/>
            <person name="Tsui H.-C.T."/>
            <person name="Winkler M.E."/>
        </authorList>
    </citation>
    <scope>NUCLEOTIDE SEQUENCE</scope>
</reference>
<gene>
    <name evidence="1" type="ORF">METZ01_LOCUS167424</name>
</gene>
<name>A0A382BL60_9ZZZZ</name>
<accession>A0A382BL60</accession>
<proteinExistence type="predicted"/>
<evidence type="ECO:0000313" key="1">
    <source>
        <dbReference type="EMBL" id="SVB14570.1"/>
    </source>
</evidence>
<organism evidence="1">
    <name type="scientific">marine metagenome</name>
    <dbReference type="NCBI Taxonomy" id="408172"/>
    <lineage>
        <taxon>unclassified sequences</taxon>
        <taxon>metagenomes</taxon>
        <taxon>ecological metagenomes</taxon>
    </lineage>
</organism>
<dbReference type="AlphaFoldDB" id="A0A382BL60"/>
<dbReference type="EMBL" id="UINC01030336">
    <property type="protein sequence ID" value="SVB14570.1"/>
    <property type="molecule type" value="Genomic_DNA"/>
</dbReference>
<protein>
    <submittedName>
        <fullName evidence="1">Uncharacterized protein</fullName>
    </submittedName>
</protein>
<sequence length="152" mass="17853">MKSGKNFYLPMEPRQRDELRIAMETQFRYKFYNSTEFPFLQSIGVNHIIQGFEAPDELGYIGALHLWWAPDESDIVYDKPRKFKVIGTWHGEWLDKPEEAVELAIQIQANRPYNEDKLIEVAIRHAKKMADLSVKKMVKDALEKEDEPDLLN</sequence>